<dbReference type="EMBL" id="SJPZ01000002">
    <property type="protein sequence ID" value="TWU62097.1"/>
    <property type="molecule type" value="Genomic_DNA"/>
</dbReference>
<comment type="similarity">
    <text evidence="1">Belongs to the sigma-70 factor family. ECF subfamily.</text>
</comment>
<dbReference type="PANTHER" id="PTHR43133:SF51">
    <property type="entry name" value="RNA POLYMERASE SIGMA FACTOR"/>
    <property type="match status" value="1"/>
</dbReference>
<evidence type="ECO:0000313" key="6">
    <source>
        <dbReference type="EMBL" id="TWU62097.1"/>
    </source>
</evidence>
<dbReference type="InterPro" id="IPR007627">
    <property type="entry name" value="RNA_pol_sigma70_r2"/>
</dbReference>
<dbReference type="InterPro" id="IPR036388">
    <property type="entry name" value="WH-like_DNA-bd_sf"/>
</dbReference>
<evidence type="ECO:0000256" key="2">
    <source>
        <dbReference type="ARBA" id="ARBA00023015"/>
    </source>
</evidence>
<sequence>MRPNAVPSSPPEEAEFLRLFLRHENQLRVYARTMLPDWNSVDDALQEASVTMWQKLWQLENADGFLPWAKVILRFKCLHLIEDMRRRRPILSDEVLTMLAEDPDTRIHEQDAEMRSALQQCLSQFTAAHQELLVAPYTAGQRVTELAERSGKTPNAFYKLLGRLREKLTDCVQRQIHTAQYPS</sequence>
<dbReference type="InterPro" id="IPR013325">
    <property type="entry name" value="RNA_pol_sigma_r2"/>
</dbReference>
<dbReference type="RefSeq" id="WP_146414834.1">
    <property type="nucleotide sequence ID" value="NZ_SJPZ01000002.1"/>
</dbReference>
<evidence type="ECO:0000259" key="5">
    <source>
        <dbReference type="Pfam" id="PF04542"/>
    </source>
</evidence>
<gene>
    <name evidence="6" type="ORF">V7x_38260</name>
</gene>
<dbReference type="InterPro" id="IPR014331">
    <property type="entry name" value="RNA_pol_sigma70_ECF_RHOBA"/>
</dbReference>
<evidence type="ECO:0000256" key="1">
    <source>
        <dbReference type="ARBA" id="ARBA00010641"/>
    </source>
</evidence>
<accession>A0A5C6FJG7</accession>
<comment type="caution">
    <text evidence="6">The sequence shown here is derived from an EMBL/GenBank/DDBJ whole genome shotgun (WGS) entry which is preliminary data.</text>
</comment>
<reference evidence="6 7" key="1">
    <citation type="submission" date="2019-02" db="EMBL/GenBank/DDBJ databases">
        <title>Deep-cultivation of Planctomycetes and their phenomic and genomic characterization uncovers novel biology.</title>
        <authorList>
            <person name="Wiegand S."/>
            <person name="Jogler M."/>
            <person name="Boedeker C."/>
            <person name="Pinto D."/>
            <person name="Vollmers J."/>
            <person name="Rivas-Marin E."/>
            <person name="Kohn T."/>
            <person name="Peeters S.H."/>
            <person name="Heuer A."/>
            <person name="Rast P."/>
            <person name="Oberbeckmann S."/>
            <person name="Bunk B."/>
            <person name="Jeske O."/>
            <person name="Meyerdierks A."/>
            <person name="Storesund J.E."/>
            <person name="Kallscheuer N."/>
            <person name="Luecker S."/>
            <person name="Lage O.M."/>
            <person name="Pohl T."/>
            <person name="Merkel B.J."/>
            <person name="Hornburger P."/>
            <person name="Mueller R.-W."/>
            <person name="Bruemmer F."/>
            <person name="Labrenz M."/>
            <person name="Spormann A.M."/>
            <person name="Op Den Camp H."/>
            <person name="Overmann J."/>
            <person name="Amann R."/>
            <person name="Jetten M.S.M."/>
            <person name="Mascher T."/>
            <person name="Medema M.H."/>
            <person name="Devos D.P."/>
            <person name="Kaster A.-K."/>
            <person name="Ovreas L."/>
            <person name="Rohde M."/>
            <person name="Galperin M.Y."/>
            <person name="Jogler C."/>
        </authorList>
    </citation>
    <scope>NUCLEOTIDE SEQUENCE [LARGE SCALE GENOMIC DNA]</scope>
    <source>
        <strain evidence="6 7">V7</strain>
    </source>
</reference>
<dbReference type="GO" id="GO:0006352">
    <property type="term" value="P:DNA-templated transcription initiation"/>
    <property type="evidence" value="ECO:0007669"/>
    <property type="project" value="InterPro"/>
</dbReference>
<dbReference type="PANTHER" id="PTHR43133">
    <property type="entry name" value="RNA POLYMERASE ECF-TYPE SIGMA FACTO"/>
    <property type="match status" value="1"/>
</dbReference>
<dbReference type="Pfam" id="PF04542">
    <property type="entry name" value="Sigma70_r2"/>
    <property type="match status" value="1"/>
</dbReference>
<protein>
    <submittedName>
        <fullName evidence="6">RNA polymerase sigma factor</fullName>
    </submittedName>
</protein>
<evidence type="ECO:0000256" key="4">
    <source>
        <dbReference type="ARBA" id="ARBA00023163"/>
    </source>
</evidence>
<evidence type="ECO:0000313" key="7">
    <source>
        <dbReference type="Proteomes" id="UP000316476"/>
    </source>
</evidence>
<dbReference type="SUPFAM" id="SSF88659">
    <property type="entry name" value="Sigma3 and sigma4 domains of RNA polymerase sigma factors"/>
    <property type="match status" value="1"/>
</dbReference>
<dbReference type="Proteomes" id="UP000316476">
    <property type="component" value="Unassembled WGS sequence"/>
</dbReference>
<dbReference type="Gene3D" id="1.10.1740.10">
    <property type="match status" value="1"/>
</dbReference>
<dbReference type="Gene3D" id="1.10.10.10">
    <property type="entry name" value="Winged helix-like DNA-binding domain superfamily/Winged helix DNA-binding domain"/>
    <property type="match status" value="1"/>
</dbReference>
<proteinExistence type="inferred from homology"/>
<dbReference type="GO" id="GO:0016987">
    <property type="term" value="F:sigma factor activity"/>
    <property type="evidence" value="ECO:0007669"/>
    <property type="project" value="UniProtKB-KW"/>
</dbReference>
<name>A0A5C6FJG7_9PLAN</name>
<dbReference type="InterPro" id="IPR039425">
    <property type="entry name" value="RNA_pol_sigma-70-like"/>
</dbReference>
<dbReference type="SUPFAM" id="SSF88946">
    <property type="entry name" value="Sigma2 domain of RNA polymerase sigma factors"/>
    <property type="match status" value="1"/>
</dbReference>
<dbReference type="InterPro" id="IPR014284">
    <property type="entry name" value="RNA_pol_sigma-70_dom"/>
</dbReference>
<keyword evidence="2" id="KW-0805">Transcription regulation</keyword>
<keyword evidence="4" id="KW-0804">Transcription</keyword>
<dbReference type="OrthoDB" id="6383365at2"/>
<dbReference type="InterPro" id="IPR013324">
    <property type="entry name" value="RNA_pol_sigma_r3/r4-like"/>
</dbReference>
<dbReference type="NCBIfam" id="TIGR02937">
    <property type="entry name" value="sigma70-ECF"/>
    <property type="match status" value="1"/>
</dbReference>
<organism evidence="6 7">
    <name type="scientific">Crateriforma conspicua</name>
    <dbReference type="NCBI Taxonomy" id="2527996"/>
    <lineage>
        <taxon>Bacteria</taxon>
        <taxon>Pseudomonadati</taxon>
        <taxon>Planctomycetota</taxon>
        <taxon>Planctomycetia</taxon>
        <taxon>Planctomycetales</taxon>
        <taxon>Planctomycetaceae</taxon>
        <taxon>Crateriforma</taxon>
    </lineage>
</organism>
<evidence type="ECO:0000256" key="3">
    <source>
        <dbReference type="ARBA" id="ARBA00023082"/>
    </source>
</evidence>
<keyword evidence="3" id="KW-0731">Sigma factor</keyword>
<dbReference type="NCBIfam" id="TIGR02989">
    <property type="entry name" value="Sig-70_gvs1"/>
    <property type="match status" value="1"/>
</dbReference>
<dbReference type="AlphaFoldDB" id="A0A5C6FJG7"/>
<feature type="domain" description="RNA polymerase sigma-70 region 2" evidence="5">
    <location>
        <begin position="19"/>
        <end position="86"/>
    </location>
</feature>